<dbReference type="SUPFAM" id="SSF56112">
    <property type="entry name" value="Protein kinase-like (PK-like)"/>
    <property type="match status" value="1"/>
</dbReference>
<dbReference type="AlphaFoldDB" id="G0UXW4"/>
<name>G0UXW4_TRYCI</name>
<dbReference type="InterPro" id="IPR004147">
    <property type="entry name" value="ABC1_dom"/>
</dbReference>
<reference evidence="4" key="1">
    <citation type="journal article" date="2012" name="Proc. Natl. Acad. Sci. U.S.A.">
        <title>Antigenic diversity is generated by distinct evolutionary mechanisms in African trypanosome species.</title>
        <authorList>
            <person name="Jackson A.P."/>
            <person name="Berry A."/>
            <person name="Aslett M."/>
            <person name="Allison H.C."/>
            <person name="Burton P."/>
            <person name="Vavrova-Anderson J."/>
            <person name="Brown R."/>
            <person name="Browne H."/>
            <person name="Corton N."/>
            <person name="Hauser H."/>
            <person name="Gamble J."/>
            <person name="Gilderthorp R."/>
            <person name="Marcello L."/>
            <person name="McQuillan J."/>
            <person name="Otto T.D."/>
            <person name="Quail M.A."/>
            <person name="Sanders M.J."/>
            <person name="van Tonder A."/>
            <person name="Ginger M.L."/>
            <person name="Field M.C."/>
            <person name="Barry J.D."/>
            <person name="Hertz-Fowler C."/>
            <person name="Berriman M."/>
        </authorList>
    </citation>
    <scope>NUCLEOTIDE SEQUENCE</scope>
    <source>
        <strain evidence="4">IL3000</strain>
    </source>
</reference>
<proteinExistence type="inferred from homology"/>
<feature type="domain" description="ABC1 atypical kinase-like" evidence="3">
    <location>
        <begin position="157"/>
        <end position="427"/>
    </location>
</feature>
<dbReference type="EMBL" id="HE575323">
    <property type="protein sequence ID" value="CCC94231.1"/>
    <property type="molecule type" value="Genomic_DNA"/>
</dbReference>
<dbReference type="InterPro" id="IPR051130">
    <property type="entry name" value="Mito_struct-func_regulator"/>
</dbReference>
<sequence length="644" mass="73764">MKRSLIRGGLLRGRLATYLTNHHHHHVAMKYAFRTQFPSIGSANAQVAAKSRSRKWGRRILFCTCAGVSLYIFVDCMTAHSLTRSLRTVQTMIYIIYLYKVMSPETMEEYSELHQTVAASLLNLFLKNEGLYIKLGQMFTSMNHFLPGEYIDTMKALLDSAPSVPLDDIQQVILEETGKTCEELFVHFDPEPVASASIAQVHRALLQPADSQQDPVEVCVKIQKPYIRRQVFWDLQTYRFVMFVLGAAFNMPVTWAKETIIEGINREVNFSMEAANAVRIKNDFADREDFYVPYVYEHLVTPRLLVMEWVNGVKLIDVDRVRSRYSDVEILRILFDVFGSMIFKKGFVHCDPHGANILVRDFARGDVKDPAAHNQEHGRCSGKTHHKPQLVLLDFGLCCPESERFRVEYAILLKAMMLQDMKTVKEIVGSWGVDDAVAFSSLQLRKSYDLVRRGNYGETTREEAINERMKQRDSIRNLLSNEERLPYELSLIGRSIDILHGVNRLYGAPVNRVGMFARSAVAALGPLSTYEDVQQYLREINDLSGVTNEIQLLSTSLRRKSMSLFDTTLEQQRRQEEAAVACHRHTRGTSLSHRVWEGITSMYCRIHLEVFLLILDVCHRLNQWFGRGVQPSVGSRGEAPLMRR</sequence>
<evidence type="ECO:0000259" key="3">
    <source>
        <dbReference type="Pfam" id="PF03109"/>
    </source>
</evidence>
<evidence type="ECO:0000313" key="4">
    <source>
        <dbReference type="EMBL" id="CCC94231.1"/>
    </source>
</evidence>
<evidence type="ECO:0000256" key="2">
    <source>
        <dbReference type="SAM" id="Phobius"/>
    </source>
</evidence>
<keyword evidence="2" id="KW-0472">Membrane</keyword>
<dbReference type="CDD" id="cd13969">
    <property type="entry name" value="ADCK1-like"/>
    <property type="match status" value="1"/>
</dbReference>
<feature type="transmembrane region" description="Helical" evidence="2">
    <location>
        <begin position="60"/>
        <end position="82"/>
    </location>
</feature>
<gene>
    <name evidence="4" type="ORF">TCIL3000_10_10100</name>
</gene>
<dbReference type="VEuPathDB" id="TriTrypDB:TcIL3000_10_10100"/>
<accession>G0UXW4</accession>
<protein>
    <submittedName>
        <fullName evidence="4">Putative ABC1 protein</fullName>
    </submittedName>
</protein>
<dbReference type="PANTHER" id="PTHR43173">
    <property type="entry name" value="ABC1 FAMILY PROTEIN"/>
    <property type="match status" value="1"/>
</dbReference>
<dbReference type="InterPro" id="IPR045307">
    <property type="entry name" value="ADCK1_dom"/>
</dbReference>
<dbReference type="PANTHER" id="PTHR43173:SF37">
    <property type="entry name" value="ABC1 FAMILY PROTEIN C10F6.14C"/>
    <property type="match status" value="1"/>
</dbReference>
<keyword evidence="2" id="KW-0812">Transmembrane</keyword>
<organism evidence="4">
    <name type="scientific">Trypanosoma congolense (strain IL3000)</name>
    <dbReference type="NCBI Taxonomy" id="1068625"/>
    <lineage>
        <taxon>Eukaryota</taxon>
        <taxon>Discoba</taxon>
        <taxon>Euglenozoa</taxon>
        <taxon>Kinetoplastea</taxon>
        <taxon>Metakinetoplastina</taxon>
        <taxon>Trypanosomatida</taxon>
        <taxon>Trypanosomatidae</taxon>
        <taxon>Trypanosoma</taxon>
        <taxon>Nannomonas</taxon>
    </lineage>
</organism>
<dbReference type="InterPro" id="IPR011009">
    <property type="entry name" value="Kinase-like_dom_sf"/>
</dbReference>
<keyword evidence="2" id="KW-1133">Transmembrane helix</keyword>
<evidence type="ECO:0000256" key="1">
    <source>
        <dbReference type="ARBA" id="ARBA00009670"/>
    </source>
</evidence>
<comment type="similarity">
    <text evidence="1">Belongs to the protein kinase superfamily. ADCK protein kinase family.</text>
</comment>
<dbReference type="Pfam" id="PF03109">
    <property type="entry name" value="ABC1"/>
    <property type="match status" value="1"/>
</dbReference>